<proteinExistence type="predicted"/>
<evidence type="ECO:0000313" key="1">
    <source>
        <dbReference type="EMBL" id="PKG22914.1"/>
    </source>
</evidence>
<evidence type="ECO:0000313" key="2">
    <source>
        <dbReference type="Proteomes" id="UP000233375"/>
    </source>
</evidence>
<dbReference type="OrthoDB" id="2921817at2"/>
<dbReference type="RefSeq" id="WP_101177935.1">
    <property type="nucleotide sequence ID" value="NZ_PISE01000031.1"/>
</dbReference>
<gene>
    <name evidence="1" type="ORF">CWS01_14640</name>
</gene>
<evidence type="ECO:0008006" key="3">
    <source>
        <dbReference type="Google" id="ProtNLM"/>
    </source>
</evidence>
<dbReference type="Proteomes" id="UP000233375">
    <property type="component" value="Unassembled WGS sequence"/>
</dbReference>
<organism evidence="1 2">
    <name type="scientific">Niallia nealsonii</name>
    <dbReference type="NCBI Taxonomy" id="115979"/>
    <lineage>
        <taxon>Bacteria</taxon>
        <taxon>Bacillati</taxon>
        <taxon>Bacillota</taxon>
        <taxon>Bacilli</taxon>
        <taxon>Bacillales</taxon>
        <taxon>Bacillaceae</taxon>
        <taxon>Niallia</taxon>
    </lineage>
</organism>
<dbReference type="EMBL" id="PISE01000031">
    <property type="protein sequence ID" value="PKG22914.1"/>
    <property type="molecule type" value="Genomic_DNA"/>
</dbReference>
<comment type="caution">
    <text evidence="1">The sequence shown here is derived from an EMBL/GenBank/DDBJ whole genome shotgun (WGS) entry which is preliminary data.</text>
</comment>
<reference evidence="1 2" key="1">
    <citation type="journal article" date="2003" name="Int. J. Syst. Evol. Microbiol.">
        <title>Bacillus nealsonii sp. nov., isolated from a spacecraft-assembly facility, whose spores are gamma-radiation resistant.</title>
        <authorList>
            <person name="Venkateswaran K."/>
            <person name="Kempf M."/>
            <person name="Chen F."/>
            <person name="Satomi M."/>
            <person name="Nicholson W."/>
            <person name="Kern R."/>
        </authorList>
    </citation>
    <scope>NUCLEOTIDE SEQUENCE [LARGE SCALE GENOMIC DNA]</scope>
    <source>
        <strain evidence="1 2">FO-92</strain>
    </source>
</reference>
<keyword evidence="2" id="KW-1185">Reference proteome</keyword>
<accession>A0A2N0Z078</accession>
<protein>
    <recommendedName>
        <fullName evidence="3">ABM domain-containing protein</fullName>
    </recommendedName>
</protein>
<sequence>MTVFVYQTFIIKQDKFKEAIDNLNEIKMFCKENYGQQIEILTPITGEDHTYAMLSTYEGLAEMELQGKKMFEEEEYQKIIGKFFLENIVQGSMYTKIYRSMKEKSRKKDEEK</sequence>
<dbReference type="AlphaFoldDB" id="A0A2N0Z078"/>
<name>A0A2N0Z078_9BACI</name>